<dbReference type="AlphaFoldDB" id="A0A3D9IX75"/>
<protein>
    <submittedName>
        <fullName evidence="2">Uncharacterized protein DUF3105</fullName>
    </submittedName>
</protein>
<proteinExistence type="predicted"/>
<dbReference type="EMBL" id="QRDY01000001">
    <property type="protein sequence ID" value="RED66315.1"/>
    <property type="molecule type" value="Genomic_DNA"/>
</dbReference>
<dbReference type="GO" id="GO:0005737">
    <property type="term" value="C:cytoplasm"/>
    <property type="evidence" value="ECO:0007669"/>
    <property type="project" value="TreeGrafter"/>
</dbReference>
<keyword evidence="3" id="KW-1185">Reference proteome</keyword>
<dbReference type="PANTHER" id="PTHR34179">
    <property type="entry name" value="TUMOR PROTEIN P53-INDUCIBLE PROTEIN 13"/>
    <property type="match status" value="1"/>
</dbReference>
<gene>
    <name evidence="2" type="ORF">DFP95_101814</name>
</gene>
<dbReference type="Pfam" id="PF11303">
    <property type="entry name" value="DUF3105"/>
    <property type="match status" value="1"/>
</dbReference>
<dbReference type="RefSeq" id="WP_181907229.1">
    <property type="nucleotide sequence ID" value="NZ_QRDY01000001.1"/>
</dbReference>
<evidence type="ECO:0000256" key="1">
    <source>
        <dbReference type="SAM" id="Phobius"/>
    </source>
</evidence>
<organism evidence="2 3">
    <name type="scientific">Cohnella lupini</name>
    <dbReference type="NCBI Taxonomy" id="1294267"/>
    <lineage>
        <taxon>Bacteria</taxon>
        <taxon>Bacillati</taxon>
        <taxon>Bacillota</taxon>
        <taxon>Bacilli</taxon>
        <taxon>Bacillales</taxon>
        <taxon>Paenibacillaceae</taxon>
        <taxon>Cohnella</taxon>
    </lineage>
</organism>
<dbReference type="InterPro" id="IPR021454">
    <property type="entry name" value="DUF3105"/>
</dbReference>
<keyword evidence="1" id="KW-0812">Transmembrane</keyword>
<reference evidence="2 3" key="1">
    <citation type="submission" date="2018-07" db="EMBL/GenBank/DDBJ databases">
        <title>Genomic Encyclopedia of Type Strains, Phase III (KMG-III): the genomes of soil and plant-associated and newly described type strains.</title>
        <authorList>
            <person name="Whitman W."/>
        </authorList>
    </citation>
    <scope>NUCLEOTIDE SEQUENCE [LARGE SCALE GENOMIC DNA]</scope>
    <source>
        <strain evidence="2 3">CECT 8236</strain>
    </source>
</reference>
<feature type="transmembrane region" description="Helical" evidence="1">
    <location>
        <begin position="49"/>
        <end position="70"/>
    </location>
</feature>
<name>A0A3D9IX75_9BACL</name>
<keyword evidence="1" id="KW-0472">Membrane</keyword>
<evidence type="ECO:0000313" key="2">
    <source>
        <dbReference type="EMBL" id="RED66315.1"/>
    </source>
</evidence>
<dbReference type="PANTHER" id="PTHR34179:SF1">
    <property type="entry name" value="TUMOR PROTEIN P53-INDUCIBLE PROTEIN 13"/>
    <property type="match status" value="1"/>
</dbReference>
<sequence length="230" mass="25593">MILGIIGVLLIVVSIFMYQLAFKQNKDNHSKLKKEQKAALKQKSRTTRALAHSMLGVAVILVIVALFQTLGSKYDIGTLNYDTPIEVTTDKDYGGGHSEMPVVYEMKLPTSGTHSPHDLKFGFYEEKPPTEKLVHNLEHGDILIYYRPDASQEIIDSIKYLVHFKKAGAGVLSAPSTDIPEGKEVVVNAWTKTMELSKYDEKKIGAFIYQNINKGPEQIPANIRRGGGTM</sequence>
<accession>A0A3D9IX75</accession>
<feature type="transmembrane region" description="Helical" evidence="1">
    <location>
        <begin position="6"/>
        <end position="22"/>
    </location>
</feature>
<evidence type="ECO:0000313" key="3">
    <source>
        <dbReference type="Proteomes" id="UP000256869"/>
    </source>
</evidence>
<keyword evidence="1" id="KW-1133">Transmembrane helix</keyword>
<comment type="caution">
    <text evidence="2">The sequence shown here is derived from an EMBL/GenBank/DDBJ whole genome shotgun (WGS) entry which is preliminary data.</text>
</comment>
<dbReference type="Proteomes" id="UP000256869">
    <property type="component" value="Unassembled WGS sequence"/>
</dbReference>